<proteinExistence type="predicted"/>
<protein>
    <recommendedName>
        <fullName evidence="1">DUF6570 domain-containing protein</fullName>
    </recommendedName>
</protein>
<evidence type="ECO:0000313" key="2">
    <source>
        <dbReference type="EMBL" id="KAJ7088870.1"/>
    </source>
</evidence>
<evidence type="ECO:0000313" key="3">
    <source>
        <dbReference type="Proteomes" id="UP001222325"/>
    </source>
</evidence>
<sequence length="285" mass="31424">MCLSCKAVMRKGLQPLDVLANFQYLALDELPAEAKAAFEKASLYDLMMVSRSRATRITHLFCDKPSGRNQDKIRAFSQGYSKGNVAIFAQDVASVRPMLPPPRSEINEAMCALFVGPSSAPTRENIKDLRPVLVSKTRITAMLDFLFSKNAHYMTADVEYSPTNLSDLYPEDCDEAVPIAIEICCLPDAPSVVPESYADRGDSRPTYVDVDTDDGTVVVEAVGYTVGEHTPQDHRRMKAAAVTWCLDKKSFVKLQTGSKFITDKDPGLLTFTFPALDPWGIGGFH</sequence>
<accession>A0AAD6U8D1</accession>
<comment type="caution">
    <text evidence="2">The sequence shown here is derived from an EMBL/GenBank/DDBJ whole genome shotgun (WGS) entry which is preliminary data.</text>
</comment>
<dbReference type="InterPro" id="IPR046700">
    <property type="entry name" value="DUF6570"/>
</dbReference>
<gene>
    <name evidence="2" type="ORF">B0H15DRAFT_763245</name>
</gene>
<name>A0AAD6U8D1_9AGAR</name>
<evidence type="ECO:0000259" key="1">
    <source>
        <dbReference type="Pfam" id="PF20209"/>
    </source>
</evidence>
<keyword evidence="3" id="KW-1185">Reference proteome</keyword>
<reference evidence="2" key="1">
    <citation type="submission" date="2023-03" db="EMBL/GenBank/DDBJ databases">
        <title>Massive genome expansion in bonnet fungi (Mycena s.s.) driven by repeated elements and novel gene families across ecological guilds.</title>
        <authorList>
            <consortium name="Lawrence Berkeley National Laboratory"/>
            <person name="Harder C.B."/>
            <person name="Miyauchi S."/>
            <person name="Viragh M."/>
            <person name="Kuo A."/>
            <person name="Thoen E."/>
            <person name="Andreopoulos B."/>
            <person name="Lu D."/>
            <person name="Skrede I."/>
            <person name="Drula E."/>
            <person name="Henrissat B."/>
            <person name="Morin E."/>
            <person name="Kohler A."/>
            <person name="Barry K."/>
            <person name="LaButti K."/>
            <person name="Morin E."/>
            <person name="Salamov A."/>
            <person name="Lipzen A."/>
            <person name="Mereny Z."/>
            <person name="Hegedus B."/>
            <person name="Baldrian P."/>
            <person name="Stursova M."/>
            <person name="Weitz H."/>
            <person name="Taylor A."/>
            <person name="Grigoriev I.V."/>
            <person name="Nagy L.G."/>
            <person name="Martin F."/>
            <person name="Kauserud H."/>
        </authorList>
    </citation>
    <scope>NUCLEOTIDE SEQUENCE</scope>
    <source>
        <strain evidence="2">CBHHK173m</strain>
    </source>
</reference>
<dbReference type="Pfam" id="PF20209">
    <property type="entry name" value="DUF6570"/>
    <property type="match status" value="1"/>
</dbReference>
<dbReference type="Proteomes" id="UP001222325">
    <property type="component" value="Unassembled WGS sequence"/>
</dbReference>
<feature type="domain" description="DUF6570" evidence="1">
    <location>
        <begin position="14"/>
        <end position="165"/>
    </location>
</feature>
<organism evidence="2 3">
    <name type="scientific">Mycena belliarum</name>
    <dbReference type="NCBI Taxonomy" id="1033014"/>
    <lineage>
        <taxon>Eukaryota</taxon>
        <taxon>Fungi</taxon>
        <taxon>Dikarya</taxon>
        <taxon>Basidiomycota</taxon>
        <taxon>Agaricomycotina</taxon>
        <taxon>Agaricomycetes</taxon>
        <taxon>Agaricomycetidae</taxon>
        <taxon>Agaricales</taxon>
        <taxon>Marasmiineae</taxon>
        <taxon>Mycenaceae</taxon>
        <taxon>Mycena</taxon>
    </lineage>
</organism>
<dbReference type="AlphaFoldDB" id="A0AAD6U8D1"/>
<feature type="non-terminal residue" evidence="2">
    <location>
        <position position="285"/>
    </location>
</feature>
<dbReference type="EMBL" id="JARJCN010000025">
    <property type="protein sequence ID" value="KAJ7088870.1"/>
    <property type="molecule type" value="Genomic_DNA"/>
</dbReference>